<comment type="caution">
    <text evidence="7">The sequence shown here is derived from an EMBL/GenBank/DDBJ whole genome shotgun (WGS) entry which is preliminary data.</text>
</comment>
<name>A0AAE3L5S1_9GAMM</name>
<sequence length="213" mass="23480">MTAATQRPLRIGLTGGIGSGKSTAAQLFAALGVPVFDADELTRELTAPGQPALRAIRDAFGDSVLDADGHLSRAALRQRIFNDDSERQRLEAILHPLVYQALAERSASQTADYVIWVVPLLLETGAADQVDRVVVVDCPEALQIQRASQRDGQDSSAIQQIMQQQLSRQQRLQQADDVLMNDADNQHLSRQVERLHQYYRTLAGQKNTDHISS</sequence>
<accession>A0AAE3L5S1</accession>
<dbReference type="Pfam" id="PF01121">
    <property type="entry name" value="CoaE"/>
    <property type="match status" value="1"/>
</dbReference>
<keyword evidence="4 5" id="KW-0173">Coenzyme A biosynthesis</keyword>
<comment type="function">
    <text evidence="5">Catalyzes the phosphorylation of the 3'-hydroxyl group of dephosphocoenzyme A to form coenzyme A.</text>
</comment>
<keyword evidence="8" id="KW-1185">Reference proteome</keyword>
<dbReference type="PANTHER" id="PTHR10695:SF46">
    <property type="entry name" value="BIFUNCTIONAL COENZYME A SYNTHASE-RELATED"/>
    <property type="match status" value="1"/>
</dbReference>
<dbReference type="GO" id="GO:0005737">
    <property type="term" value="C:cytoplasm"/>
    <property type="evidence" value="ECO:0007669"/>
    <property type="project" value="UniProtKB-SubCell"/>
</dbReference>
<keyword evidence="3 5" id="KW-0067">ATP-binding</keyword>
<dbReference type="NCBIfam" id="TIGR00152">
    <property type="entry name" value="dephospho-CoA kinase"/>
    <property type="match status" value="1"/>
</dbReference>
<dbReference type="RefSeq" id="WP_259055841.1">
    <property type="nucleotide sequence ID" value="NZ_JANUCT010000013.1"/>
</dbReference>
<evidence type="ECO:0000256" key="5">
    <source>
        <dbReference type="HAMAP-Rule" id="MF_00376"/>
    </source>
</evidence>
<evidence type="ECO:0000256" key="4">
    <source>
        <dbReference type="ARBA" id="ARBA00022993"/>
    </source>
</evidence>
<comment type="pathway">
    <text evidence="5">Cofactor biosynthesis; coenzyme A biosynthesis; CoA from (R)-pantothenate: step 5/5.</text>
</comment>
<dbReference type="CDD" id="cd02022">
    <property type="entry name" value="DPCK"/>
    <property type="match status" value="1"/>
</dbReference>
<evidence type="ECO:0000256" key="1">
    <source>
        <dbReference type="ARBA" id="ARBA00009018"/>
    </source>
</evidence>
<protein>
    <recommendedName>
        <fullName evidence="5 6">Dephospho-CoA kinase</fullName>
        <ecNumber evidence="5 6">2.7.1.24</ecNumber>
    </recommendedName>
    <alternativeName>
        <fullName evidence="5">Dephosphocoenzyme A kinase</fullName>
    </alternativeName>
</protein>
<evidence type="ECO:0000313" key="7">
    <source>
        <dbReference type="EMBL" id="MCS3903867.1"/>
    </source>
</evidence>
<dbReference type="EMBL" id="JANUCT010000013">
    <property type="protein sequence ID" value="MCS3903867.1"/>
    <property type="molecule type" value="Genomic_DNA"/>
</dbReference>
<dbReference type="Proteomes" id="UP001204445">
    <property type="component" value="Unassembled WGS sequence"/>
</dbReference>
<comment type="catalytic activity">
    <reaction evidence="5">
        <text>3'-dephospho-CoA + ATP = ADP + CoA + H(+)</text>
        <dbReference type="Rhea" id="RHEA:18245"/>
        <dbReference type="ChEBI" id="CHEBI:15378"/>
        <dbReference type="ChEBI" id="CHEBI:30616"/>
        <dbReference type="ChEBI" id="CHEBI:57287"/>
        <dbReference type="ChEBI" id="CHEBI:57328"/>
        <dbReference type="ChEBI" id="CHEBI:456216"/>
        <dbReference type="EC" id="2.7.1.24"/>
    </reaction>
</comment>
<dbReference type="GO" id="GO:0005524">
    <property type="term" value="F:ATP binding"/>
    <property type="evidence" value="ECO:0007669"/>
    <property type="project" value="UniProtKB-UniRule"/>
</dbReference>
<dbReference type="EC" id="2.7.1.24" evidence="5 6"/>
<keyword evidence="5" id="KW-0963">Cytoplasm</keyword>
<keyword evidence="2 5" id="KW-0547">Nucleotide-binding</keyword>
<dbReference type="AlphaFoldDB" id="A0AAE3L5S1"/>
<gene>
    <name evidence="5" type="primary">coaE</name>
    <name evidence="7" type="ORF">J2T55_001899</name>
</gene>
<keyword evidence="5 7" id="KW-0808">Transferase</keyword>
<dbReference type="SUPFAM" id="SSF52540">
    <property type="entry name" value="P-loop containing nucleoside triphosphate hydrolases"/>
    <property type="match status" value="1"/>
</dbReference>
<dbReference type="InterPro" id="IPR027417">
    <property type="entry name" value="P-loop_NTPase"/>
</dbReference>
<evidence type="ECO:0000256" key="6">
    <source>
        <dbReference type="NCBIfam" id="TIGR00152"/>
    </source>
</evidence>
<evidence type="ECO:0000313" key="8">
    <source>
        <dbReference type="Proteomes" id="UP001204445"/>
    </source>
</evidence>
<keyword evidence="5 7" id="KW-0418">Kinase</keyword>
<dbReference type="PROSITE" id="PS51219">
    <property type="entry name" value="DPCK"/>
    <property type="match status" value="1"/>
</dbReference>
<dbReference type="GO" id="GO:0004140">
    <property type="term" value="F:dephospho-CoA kinase activity"/>
    <property type="evidence" value="ECO:0007669"/>
    <property type="project" value="UniProtKB-UniRule"/>
</dbReference>
<evidence type="ECO:0000256" key="3">
    <source>
        <dbReference type="ARBA" id="ARBA00022840"/>
    </source>
</evidence>
<proteinExistence type="inferred from homology"/>
<dbReference type="GO" id="GO:0015937">
    <property type="term" value="P:coenzyme A biosynthetic process"/>
    <property type="evidence" value="ECO:0007669"/>
    <property type="project" value="UniProtKB-UniRule"/>
</dbReference>
<dbReference type="InterPro" id="IPR001977">
    <property type="entry name" value="Depp_CoAkinase"/>
</dbReference>
<dbReference type="PANTHER" id="PTHR10695">
    <property type="entry name" value="DEPHOSPHO-COA KINASE-RELATED"/>
    <property type="match status" value="1"/>
</dbReference>
<dbReference type="Gene3D" id="3.40.50.300">
    <property type="entry name" value="P-loop containing nucleotide triphosphate hydrolases"/>
    <property type="match status" value="1"/>
</dbReference>
<organism evidence="7 8">
    <name type="scientific">Methylohalomonas lacus</name>
    <dbReference type="NCBI Taxonomy" id="398773"/>
    <lineage>
        <taxon>Bacteria</taxon>
        <taxon>Pseudomonadati</taxon>
        <taxon>Pseudomonadota</taxon>
        <taxon>Gammaproteobacteria</taxon>
        <taxon>Methylohalomonadales</taxon>
        <taxon>Methylohalomonadaceae</taxon>
        <taxon>Methylohalomonas</taxon>
    </lineage>
</organism>
<reference evidence="7" key="1">
    <citation type="submission" date="2022-08" db="EMBL/GenBank/DDBJ databases">
        <title>Genomic Encyclopedia of Type Strains, Phase III (KMG-III): the genomes of soil and plant-associated and newly described type strains.</title>
        <authorList>
            <person name="Whitman W."/>
        </authorList>
    </citation>
    <scope>NUCLEOTIDE SEQUENCE</scope>
    <source>
        <strain evidence="7">HMT 1</strain>
    </source>
</reference>
<evidence type="ECO:0000256" key="2">
    <source>
        <dbReference type="ARBA" id="ARBA00022741"/>
    </source>
</evidence>
<comment type="similarity">
    <text evidence="1 5">Belongs to the CoaE family.</text>
</comment>
<comment type="subcellular location">
    <subcellularLocation>
        <location evidence="5">Cytoplasm</location>
    </subcellularLocation>
</comment>
<feature type="binding site" evidence="5">
    <location>
        <begin position="18"/>
        <end position="23"/>
    </location>
    <ligand>
        <name>ATP</name>
        <dbReference type="ChEBI" id="CHEBI:30616"/>
    </ligand>
</feature>
<dbReference type="HAMAP" id="MF_00376">
    <property type="entry name" value="Dephospho_CoA_kinase"/>
    <property type="match status" value="1"/>
</dbReference>